<dbReference type="RefSeq" id="WP_317833769.1">
    <property type="nucleotide sequence ID" value="NZ_CP136920.1"/>
</dbReference>
<feature type="signal peptide" evidence="2">
    <location>
        <begin position="1"/>
        <end position="20"/>
    </location>
</feature>
<evidence type="ECO:0000313" key="3">
    <source>
        <dbReference type="EMBL" id="WOO41317.1"/>
    </source>
</evidence>
<name>A0AAQ3LBJ5_9BACT</name>
<evidence type="ECO:0000256" key="1">
    <source>
        <dbReference type="SAM" id="MobiDB-lite"/>
    </source>
</evidence>
<organism evidence="3 4">
    <name type="scientific">Rubellicoccus peritrichatus</name>
    <dbReference type="NCBI Taxonomy" id="3080537"/>
    <lineage>
        <taxon>Bacteria</taxon>
        <taxon>Pseudomonadati</taxon>
        <taxon>Verrucomicrobiota</taxon>
        <taxon>Opitutia</taxon>
        <taxon>Puniceicoccales</taxon>
        <taxon>Cerasicoccaceae</taxon>
        <taxon>Rubellicoccus</taxon>
    </lineage>
</organism>
<accession>A0AAQ3LBJ5</accession>
<feature type="region of interest" description="Disordered" evidence="1">
    <location>
        <begin position="273"/>
        <end position="299"/>
    </location>
</feature>
<sequence>MNKISLVIVSLMLPLAGAYAKDQSAAGAASYATAAKVITLQGTVEAANRYDHIDFSRFDAGNALVVGAVDGNFEQAANATLKGMAYFDLNRGGLREMITKHGDQRVILSFYLMQVRGEPRPLRVEFIGTLDDVSSKRNLKRQFEAHPITRFNNVLRNNAEAGLKLVDITSIAEKSLKNRWLIIRFEQEGLRIENTGQGDFYQMTPQASSVRITLSDKDAAGRQVASHYSTSGDYNLITDMPHNLLGDLPKDLITDQSSDLTSDMPKNLLQDMPKDLITDTPDDLTSDMPENLIQDGGNQ</sequence>
<reference evidence="3 4" key="1">
    <citation type="submission" date="2023-10" db="EMBL/GenBank/DDBJ databases">
        <title>Rubellicoccus peritrichatus gen. nov., sp. nov., isolated from an algae of coral reef tank.</title>
        <authorList>
            <person name="Luo J."/>
        </authorList>
    </citation>
    <scope>NUCLEOTIDE SEQUENCE [LARGE SCALE GENOMIC DNA]</scope>
    <source>
        <strain evidence="3 4">CR14</strain>
    </source>
</reference>
<dbReference type="AlphaFoldDB" id="A0AAQ3LBJ5"/>
<proteinExistence type="predicted"/>
<evidence type="ECO:0000256" key="2">
    <source>
        <dbReference type="SAM" id="SignalP"/>
    </source>
</evidence>
<keyword evidence="2" id="KW-0732">Signal</keyword>
<gene>
    <name evidence="3" type="ORF">RZN69_22080</name>
</gene>
<keyword evidence="4" id="KW-1185">Reference proteome</keyword>
<dbReference type="Proteomes" id="UP001304300">
    <property type="component" value="Chromosome"/>
</dbReference>
<dbReference type="KEGG" id="puo:RZN69_22080"/>
<protein>
    <submittedName>
        <fullName evidence="3">Uncharacterized protein</fullName>
    </submittedName>
</protein>
<feature type="chain" id="PRO_5042992667" evidence="2">
    <location>
        <begin position="21"/>
        <end position="299"/>
    </location>
</feature>
<dbReference type="EMBL" id="CP136920">
    <property type="protein sequence ID" value="WOO41317.1"/>
    <property type="molecule type" value="Genomic_DNA"/>
</dbReference>
<evidence type="ECO:0000313" key="4">
    <source>
        <dbReference type="Proteomes" id="UP001304300"/>
    </source>
</evidence>